<organism evidence="2 3">
    <name type="scientific">Duganella lactea</name>
    <dbReference type="NCBI Taxonomy" id="2692173"/>
    <lineage>
        <taxon>Bacteria</taxon>
        <taxon>Pseudomonadati</taxon>
        <taxon>Pseudomonadota</taxon>
        <taxon>Betaproteobacteria</taxon>
        <taxon>Burkholderiales</taxon>
        <taxon>Oxalobacteraceae</taxon>
        <taxon>Telluria group</taxon>
        <taxon>Duganella</taxon>
    </lineage>
</organism>
<dbReference type="Proteomes" id="UP000474565">
    <property type="component" value="Unassembled WGS sequence"/>
</dbReference>
<keyword evidence="1" id="KW-0732">Signal</keyword>
<accession>A0A6L8MM97</accession>
<dbReference type="RefSeq" id="WP_161019838.1">
    <property type="nucleotide sequence ID" value="NZ_WWCP01000014.1"/>
</dbReference>
<feature type="signal peptide" evidence="1">
    <location>
        <begin position="1"/>
        <end position="20"/>
    </location>
</feature>
<dbReference type="EMBL" id="WWCP01000014">
    <property type="protein sequence ID" value="MYM82956.1"/>
    <property type="molecule type" value="Genomic_DNA"/>
</dbReference>
<gene>
    <name evidence="2" type="ORF">GTP44_13435</name>
</gene>
<name>A0A6L8MM97_9BURK</name>
<dbReference type="AlphaFoldDB" id="A0A6L8MM97"/>
<evidence type="ECO:0000313" key="2">
    <source>
        <dbReference type="EMBL" id="MYM82956.1"/>
    </source>
</evidence>
<proteinExistence type="predicted"/>
<comment type="caution">
    <text evidence="2">The sequence shown here is derived from an EMBL/GenBank/DDBJ whole genome shotgun (WGS) entry which is preliminary data.</text>
</comment>
<reference evidence="2 3" key="1">
    <citation type="submission" date="2019-12" db="EMBL/GenBank/DDBJ databases">
        <title>Novel species isolated from a subtropical stream in China.</title>
        <authorList>
            <person name="Lu H."/>
        </authorList>
    </citation>
    <scope>NUCLEOTIDE SEQUENCE [LARGE SCALE GENOMIC DNA]</scope>
    <source>
        <strain evidence="2 3">FT50W</strain>
    </source>
</reference>
<feature type="chain" id="PRO_5026933039" evidence="1">
    <location>
        <begin position="21"/>
        <end position="474"/>
    </location>
</feature>
<sequence>MKSTSLLLLTLLQLPTAATAQEPVVEVEEEIYAYVPANNGATPMWDSGSSNLVRIGEQVFASGLDTLPGMAPPNNTQCRLWRRSSLGWRADPPDPSGRTREPCPLVAFPDRRQIMLSANPVRDDTPGAPAGATNPVIRQYTARGKMRNPTAIQPRWQARDPAPVFSAISYRSFAGDGMNNEMILFQNIEYDHAEWAFRDKQGHWNAQGRLSWPLDAERSGNPPIRLCYPNVALDKRSVHFVGTDDVVEPNPGWRLAKRDLTGNTWDYVTRRLYYAWTSDITQQPFSAWLELANRDRTAGRVIPGDLWLAPDGSAHIAWEETAIDMRLRDKFFPDEKQRYELNYAVVRDGKLVSKTTLLATDEGKQGPVPHLPRFQHTQQGRLFVFFYVNGTDPSGKGLRENRLIEILPDGTAGPMLHVPLKHPLNNYMTATERAGSAPSDTLDVIGTEPSNAPTIRYARIRLPGTPSDGEAEGR</sequence>
<protein>
    <submittedName>
        <fullName evidence="2">Uncharacterized protein</fullName>
    </submittedName>
</protein>
<evidence type="ECO:0000256" key="1">
    <source>
        <dbReference type="SAM" id="SignalP"/>
    </source>
</evidence>
<evidence type="ECO:0000313" key="3">
    <source>
        <dbReference type="Proteomes" id="UP000474565"/>
    </source>
</evidence>